<sequence>MVYLFILIYLIILRVFELLIAKSNENYQKAKGAIEIEDPYYKHIIITHVLFFVFLIIESFLNHSWNRDASIIVFSLFILLQTFRFWSLWSLGRYWNTKVIVLPDAKVVDRGPYKWIKHPNYWIVGLELLVISLLFYAYITAIIFVSAHLWLMTKRIPLENRALKQYFINK</sequence>
<dbReference type="Proteomes" id="UP001597452">
    <property type="component" value="Unassembled WGS sequence"/>
</dbReference>
<dbReference type="Gene3D" id="1.20.120.1630">
    <property type="match status" value="1"/>
</dbReference>
<feature type="transmembrane region" description="Helical" evidence="5">
    <location>
        <begin position="40"/>
        <end position="57"/>
    </location>
</feature>
<keyword evidence="3 5" id="KW-1133">Transmembrane helix</keyword>
<comment type="caution">
    <text evidence="6">The sequence shown here is derived from an EMBL/GenBank/DDBJ whole genome shotgun (WGS) entry which is preliminary data.</text>
</comment>
<name>A0ABW5QEC0_9BACI</name>
<reference evidence="7" key="1">
    <citation type="journal article" date="2019" name="Int. J. Syst. Evol. Microbiol.">
        <title>The Global Catalogue of Microorganisms (GCM) 10K type strain sequencing project: providing services to taxonomists for standard genome sequencing and annotation.</title>
        <authorList>
            <consortium name="The Broad Institute Genomics Platform"/>
            <consortium name="The Broad Institute Genome Sequencing Center for Infectious Disease"/>
            <person name="Wu L."/>
            <person name="Ma J."/>
        </authorList>
    </citation>
    <scope>NUCLEOTIDE SEQUENCE [LARGE SCALE GENOMIC DNA]</scope>
    <source>
        <strain evidence="7">TISTR 1571</strain>
    </source>
</reference>
<keyword evidence="6" id="KW-0808">Transferase</keyword>
<keyword evidence="2 5" id="KW-0812">Transmembrane</keyword>
<proteinExistence type="predicted"/>
<protein>
    <submittedName>
        <fullName evidence="6">Isoprenylcysteine carboxyl methyltransferase family protein</fullName>
    </submittedName>
</protein>
<keyword evidence="4 5" id="KW-0472">Membrane</keyword>
<dbReference type="Pfam" id="PF04140">
    <property type="entry name" value="ICMT"/>
    <property type="match status" value="1"/>
</dbReference>
<feature type="transmembrane region" description="Helical" evidence="5">
    <location>
        <begin position="69"/>
        <end position="89"/>
    </location>
</feature>
<evidence type="ECO:0000256" key="3">
    <source>
        <dbReference type="ARBA" id="ARBA00022989"/>
    </source>
</evidence>
<organism evidence="6 7">
    <name type="scientific">Piscibacillus salipiscarius</name>
    <dbReference type="NCBI Taxonomy" id="299480"/>
    <lineage>
        <taxon>Bacteria</taxon>
        <taxon>Bacillati</taxon>
        <taxon>Bacillota</taxon>
        <taxon>Bacilli</taxon>
        <taxon>Bacillales</taxon>
        <taxon>Bacillaceae</taxon>
        <taxon>Piscibacillus</taxon>
    </lineage>
</organism>
<evidence type="ECO:0000256" key="1">
    <source>
        <dbReference type="ARBA" id="ARBA00004141"/>
    </source>
</evidence>
<evidence type="ECO:0000256" key="4">
    <source>
        <dbReference type="ARBA" id="ARBA00023136"/>
    </source>
</evidence>
<evidence type="ECO:0000256" key="2">
    <source>
        <dbReference type="ARBA" id="ARBA00022692"/>
    </source>
</evidence>
<accession>A0ABW5QEC0</accession>
<dbReference type="GO" id="GO:0008168">
    <property type="term" value="F:methyltransferase activity"/>
    <property type="evidence" value="ECO:0007669"/>
    <property type="project" value="UniProtKB-KW"/>
</dbReference>
<feature type="transmembrane region" description="Helical" evidence="5">
    <location>
        <begin position="121"/>
        <end position="151"/>
    </location>
</feature>
<dbReference type="EMBL" id="JBHUMZ010000053">
    <property type="protein sequence ID" value="MFD2640388.1"/>
    <property type="molecule type" value="Genomic_DNA"/>
</dbReference>
<gene>
    <name evidence="6" type="ORF">ACFSW4_16075</name>
</gene>
<evidence type="ECO:0000313" key="7">
    <source>
        <dbReference type="Proteomes" id="UP001597452"/>
    </source>
</evidence>
<dbReference type="RefSeq" id="WP_377330536.1">
    <property type="nucleotide sequence ID" value="NZ_JBHUMZ010000053.1"/>
</dbReference>
<keyword evidence="7" id="KW-1185">Reference proteome</keyword>
<dbReference type="InterPro" id="IPR007269">
    <property type="entry name" value="ICMT_MeTrfase"/>
</dbReference>
<evidence type="ECO:0000256" key="5">
    <source>
        <dbReference type="SAM" id="Phobius"/>
    </source>
</evidence>
<keyword evidence="6" id="KW-0489">Methyltransferase</keyword>
<evidence type="ECO:0000313" key="6">
    <source>
        <dbReference type="EMBL" id="MFD2640388.1"/>
    </source>
</evidence>
<comment type="subcellular location">
    <subcellularLocation>
        <location evidence="1">Membrane</location>
        <topology evidence="1">Multi-pass membrane protein</topology>
    </subcellularLocation>
</comment>
<dbReference type="GO" id="GO:0032259">
    <property type="term" value="P:methylation"/>
    <property type="evidence" value="ECO:0007669"/>
    <property type="project" value="UniProtKB-KW"/>
</dbReference>